<dbReference type="AlphaFoldDB" id="B9L4X3"/>
<organism evidence="2 3">
    <name type="scientific">Thermomicrobium roseum (strain ATCC 27502 / DSM 5159 / P-2)</name>
    <dbReference type="NCBI Taxonomy" id="309801"/>
    <lineage>
        <taxon>Bacteria</taxon>
        <taxon>Pseudomonadati</taxon>
        <taxon>Thermomicrobiota</taxon>
        <taxon>Thermomicrobia</taxon>
        <taxon>Thermomicrobiales</taxon>
        <taxon>Thermomicrobiaceae</taxon>
        <taxon>Thermomicrobium</taxon>
    </lineage>
</organism>
<dbReference type="KEGG" id="tro:trd_A0837"/>
<dbReference type="Proteomes" id="UP000000447">
    <property type="component" value="Plasmid unnamed"/>
</dbReference>
<dbReference type="HOGENOM" id="CLU_2426026_0_0_0"/>
<feature type="compositionally biased region" description="Basic and acidic residues" evidence="1">
    <location>
        <begin position="19"/>
        <end position="29"/>
    </location>
</feature>
<protein>
    <submittedName>
        <fullName evidence="2">Uncharacterized protein</fullName>
    </submittedName>
</protein>
<evidence type="ECO:0000313" key="3">
    <source>
        <dbReference type="Proteomes" id="UP000000447"/>
    </source>
</evidence>
<dbReference type="EMBL" id="CP001276">
    <property type="protein sequence ID" value="ACM07064.1"/>
    <property type="molecule type" value="Genomic_DNA"/>
</dbReference>
<keyword evidence="2" id="KW-0614">Plasmid</keyword>
<name>B9L4X3_THERP</name>
<sequence length="91" mass="9785">MLDHGNPLQRTGSAPEHPLLPRRDRRSPVDDASGPRMLQADRGVGIHQRAATGAARPVVSIQRSARPVGESRPTPPVLVATSHGYDLPAQR</sequence>
<proteinExistence type="predicted"/>
<accession>B9L4X3</accession>
<feature type="region of interest" description="Disordered" evidence="1">
    <location>
        <begin position="1"/>
        <end position="91"/>
    </location>
</feature>
<evidence type="ECO:0000256" key="1">
    <source>
        <dbReference type="SAM" id="MobiDB-lite"/>
    </source>
</evidence>
<reference evidence="2 3" key="1">
    <citation type="journal article" date="2009" name="PLoS ONE">
        <title>Complete genome sequence of the aerobic CO-oxidizing thermophile Thermomicrobium roseum.</title>
        <authorList>
            <person name="Wu D."/>
            <person name="Raymond J."/>
            <person name="Wu M."/>
            <person name="Chatterji S."/>
            <person name="Ren Q."/>
            <person name="Graham J.E."/>
            <person name="Bryant D.A."/>
            <person name="Robb F."/>
            <person name="Colman A."/>
            <person name="Tallon L.J."/>
            <person name="Badger J.H."/>
            <person name="Madupu R."/>
            <person name="Ward N.L."/>
            <person name="Eisen J.A."/>
        </authorList>
    </citation>
    <scope>NUCLEOTIDE SEQUENCE [LARGE SCALE GENOMIC DNA]</scope>
    <source>
        <strain evidence="3">ATCC 27502 / DSM 5159 / P-2</strain>
        <plasmid evidence="2">unnamed</plasmid>
    </source>
</reference>
<gene>
    <name evidence="2" type="ordered locus">trd_A0837</name>
</gene>
<keyword evidence="3" id="KW-1185">Reference proteome</keyword>
<geneLocation type="plasmid" evidence="3">
    <name>Tros</name>
</geneLocation>
<evidence type="ECO:0000313" key="2">
    <source>
        <dbReference type="EMBL" id="ACM07064.1"/>
    </source>
</evidence>